<organism evidence="1 2">
    <name type="scientific">Candidatus Ornithobacterium hominis</name>
    <dbReference type="NCBI Taxonomy" id="2497989"/>
    <lineage>
        <taxon>Bacteria</taxon>
        <taxon>Pseudomonadati</taxon>
        <taxon>Bacteroidota</taxon>
        <taxon>Flavobacteriia</taxon>
        <taxon>Flavobacteriales</taxon>
        <taxon>Weeksellaceae</taxon>
        <taxon>Ornithobacterium</taxon>
    </lineage>
</organism>
<protein>
    <submittedName>
        <fullName evidence="1">Uncharacterized protein</fullName>
    </submittedName>
</protein>
<dbReference type="Proteomes" id="UP000262142">
    <property type="component" value="Unassembled WGS sequence"/>
</dbReference>
<sequence length="56" mass="6273">MELKQLTKEKKSVMRNLTKEELIKVQGGDSGMSISVKDDGDGEGCITDPFKIIFKR</sequence>
<dbReference type="EMBL" id="UNSC01000007">
    <property type="protein sequence ID" value="SZD73914.1"/>
    <property type="molecule type" value="Genomic_DNA"/>
</dbReference>
<proteinExistence type="predicted"/>
<gene>
    <name evidence="1" type="ORF">SAMEA104719789_01367</name>
</gene>
<keyword evidence="2" id="KW-1185">Reference proteome</keyword>
<name>A0A383U213_9FLAO</name>
<dbReference type="RefSeq" id="WP_165846442.1">
    <property type="nucleotide sequence ID" value="NZ_OX579588.1"/>
</dbReference>
<evidence type="ECO:0000313" key="1">
    <source>
        <dbReference type="EMBL" id="SZD73914.1"/>
    </source>
</evidence>
<dbReference type="AlphaFoldDB" id="A0A383U213"/>
<accession>A0A383U213</accession>
<reference evidence="1 2" key="1">
    <citation type="submission" date="2018-09" db="EMBL/GenBank/DDBJ databases">
        <authorList>
            <consortium name="Pathogen Informatics"/>
        </authorList>
    </citation>
    <scope>NUCLEOTIDE SEQUENCE [LARGE SCALE GENOMIC DNA]</scope>
    <source>
        <strain evidence="1 2">OH-22767</strain>
    </source>
</reference>
<evidence type="ECO:0000313" key="2">
    <source>
        <dbReference type="Proteomes" id="UP000262142"/>
    </source>
</evidence>